<keyword evidence="7" id="KW-1133">Transmembrane helix</keyword>
<dbReference type="CTD" id="45398"/>
<dbReference type="InterPro" id="IPR029510">
    <property type="entry name" value="Ald_DH_CS_GLU"/>
</dbReference>
<keyword evidence="9" id="KW-1185">Reference proteome</keyword>
<dbReference type="PANTHER" id="PTHR43570">
    <property type="entry name" value="ALDEHYDE DEHYDROGENASE"/>
    <property type="match status" value="1"/>
</dbReference>
<dbReference type="SUPFAM" id="SSF53720">
    <property type="entry name" value="ALDH-like"/>
    <property type="match status" value="1"/>
</dbReference>
<dbReference type="InterPro" id="IPR016163">
    <property type="entry name" value="Ald_DH_C"/>
</dbReference>
<keyword evidence="7" id="KW-0472">Membrane</keyword>
<evidence type="ECO:0000256" key="1">
    <source>
        <dbReference type="ARBA" id="ARBA00009986"/>
    </source>
</evidence>
<gene>
    <name evidence="10" type="primary">LOC111350235</name>
</gene>
<dbReference type="AlphaFoldDB" id="A0A9J7IJF8"/>
<feature type="domain" description="Aldehyde dehydrogenase" evidence="8">
    <location>
        <begin position="83"/>
        <end position="513"/>
    </location>
</feature>
<evidence type="ECO:0000256" key="2">
    <source>
        <dbReference type="ARBA" id="ARBA00023002"/>
    </source>
</evidence>
<evidence type="ECO:0000256" key="4">
    <source>
        <dbReference type="PROSITE-ProRule" id="PRU10007"/>
    </source>
</evidence>
<dbReference type="FunFam" id="3.40.309.10:FF:000003">
    <property type="entry name" value="Aldehyde dehydrogenase"/>
    <property type="match status" value="1"/>
</dbReference>
<feature type="coiled-coil region" evidence="6">
    <location>
        <begin position="111"/>
        <end position="142"/>
    </location>
</feature>
<dbReference type="OrthoDB" id="440325at2759"/>
<dbReference type="FunFam" id="3.40.605.10:FF:000004">
    <property type="entry name" value="Aldehyde dehydrogenase"/>
    <property type="match status" value="1"/>
</dbReference>
<evidence type="ECO:0000256" key="6">
    <source>
        <dbReference type="SAM" id="Coils"/>
    </source>
</evidence>
<accession>A0A9J7IJF8</accession>
<keyword evidence="6" id="KW-0175">Coiled coil</keyword>
<dbReference type="KEGG" id="sliu:111350235"/>
<proteinExistence type="inferred from homology"/>
<evidence type="ECO:0000256" key="3">
    <source>
        <dbReference type="ARBA" id="ARBA00023027"/>
    </source>
</evidence>
<reference evidence="10" key="1">
    <citation type="submission" date="2025-08" db="UniProtKB">
        <authorList>
            <consortium name="RefSeq"/>
        </authorList>
    </citation>
    <scope>IDENTIFICATION</scope>
    <source>
        <strain evidence="10">Ishihara</strain>
        <tissue evidence="10">Whole body</tissue>
    </source>
</reference>
<dbReference type="Gene3D" id="3.40.309.10">
    <property type="entry name" value="Aldehyde Dehydrogenase, Chain A, domain 2"/>
    <property type="match status" value="1"/>
</dbReference>
<dbReference type="InterPro" id="IPR016161">
    <property type="entry name" value="Ald_DH/histidinol_DH"/>
</dbReference>
<dbReference type="PROSITE" id="PS00687">
    <property type="entry name" value="ALDEHYDE_DEHYDR_GLU"/>
    <property type="match status" value="1"/>
</dbReference>
<evidence type="ECO:0000313" key="10">
    <source>
        <dbReference type="RefSeq" id="XP_022817466.1"/>
    </source>
</evidence>
<evidence type="ECO:0000256" key="7">
    <source>
        <dbReference type="SAM" id="Phobius"/>
    </source>
</evidence>
<dbReference type="GO" id="GO:0004029">
    <property type="term" value="F:aldehyde dehydrogenase (NAD+) activity"/>
    <property type="evidence" value="ECO:0007669"/>
    <property type="project" value="TreeGrafter"/>
</dbReference>
<keyword evidence="3" id="KW-0520">NAD</keyword>
<dbReference type="InterPro" id="IPR012394">
    <property type="entry name" value="Aldehyde_DH_NAD(P)"/>
</dbReference>
<sequence>MSHNNDIPKYTQLVEMPAPTGQDASAKNSDVHVIDIDLEGDIQDLIDQVVAPIDKSDIPVIHIDTPNQVHSTMNGNGIANSKPKQQNVAEAVERARDAYNRGVTRPLKWRLQQLKNLLRMYEENQNAMIEALRKDLRRSKMESVMLEVAYLINDLRSIIHNLEDWAKPEKPEKGFVNMLDDVVIYHDPYGVTLVIGAWNYPLQLLLLPMSGAIAGGNAVIVKPSELATACAAFVAETIPKYLDNDAIIVVEGGPQETTELLKQKFDYIFFTGGTSIGKIVYEAAVKNLTPVTLELGGKSPVYIDNTADIMITTKRVLWGKFINAGQTCIAPDYILCTKETQDKFVAAAKKVLQEWYGPEPQKSPDFARIINSRHFSRLQALVDASKDKIAIGGSYDANDKFVELTVLTNVVGSDKIMQDEIFGPILPIVPVENAYEAIKFINEREKPLVLYVFSKSDKVLSQIVDNTSSGGMCVNDTMMHLAVESLPFGGVGASGLGAYHGKKTFETFTHKKSCLVKNFSPIGEKLASGRYPPYTDGNLKMLNLLLRKRFGPSLKFLPYLLCFAVGAGLSYGIFAWQKALSEDS</sequence>
<feature type="active site" evidence="4">
    <location>
        <position position="294"/>
    </location>
</feature>
<dbReference type="InterPro" id="IPR016160">
    <property type="entry name" value="Ald_DH_CS_CYS"/>
</dbReference>
<dbReference type="RefSeq" id="XP_022817466.1">
    <property type="nucleotide sequence ID" value="XM_022961698.1"/>
</dbReference>
<dbReference type="CDD" id="cd07132">
    <property type="entry name" value="ALDH_F3AB"/>
    <property type="match status" value="1"/>
</dbReference>
<dbReference type="InterPro" id="IPR016162">
    <property type="entry name" value="Ald_DH_N"/>
</dbReference>
<evidence type="ECO:0000256" key="5">
    <source>
        <dbReference type="RuleBase" id="RU003345"/>
    </source>
</evidence>
<protein>
    <submittedName>
        <fullName evidence="10">Aldehyde dehydrogenase, dimeric NADP-preferring isoform X1</fullName>
    </submittedName>
</protein>
<comment type="similarity">
    <text evidence="1 5">Belongs to the aldehyde dehydrogenase family.</text>
</comment>
<organism evidence="9 10">
    <name type="scientific">Spodoptera litura</name>
    <name type="common">Asian cotton leafworm</name>
    <dbReference type="NCBI Taxonomy" id="69820"/>
    <lineage>
        <taxon>Eukaryota</taxon>
        <taxon>Metazoa</taxon>
        <taxon>Ecdysozoa</taxon>
        <taxon>Arthropoda</taxon>
        <taxon>Hexapoda</taxon>
        <taxon>Insecta</taxon>
        <taxon>Pterygota</taxon>
        <taxon>Neoptera</taxon>
        <taxon>Endopterygota</taxon>
        <taxon>Lepidoptera</taxon>
        <taxon>Glossata</taxon>
        <taxon>Ditrysia</taxon>
        <taxon>Noctuoidea</taxon>
        <taxon>Noctuidae</taxon>
        <taxon>Amphipyrinae</taxon>
        <taxon>Spodoptera</taxon>
    </lineage>
</organism>
<dbReference type="Pfam" id="PF00171">
    <property type="entry name" value="Aldedh"/>
    <property type="match status" value="1"/>
</dbReference>
<name>A0A9J7IJF8_SPOLT</name>
<dbReference type="Proteomes" id="UP000301870">
    <property type="component" value="Chromosome 1"/>
</dbReference>
<dbReference type="GO" id="GO:0005737">
    <property type="term" value="C:cytoplasm"/>
    <property type="evidence" value="ECO:0007669"/>
    <property type="project" value="TreeGrafter"/>
</dbReference>
<dbReference type="GO" id="GO:0006081">
    <property type="term" value="P:aldehyde metabolic process"/>
    <property type="evidence" value="ECO:0007669"/>
    <property type="project" value="InterPro"/>
</dbReference>
<evidence type="ECO:0000259" key="8">
    <source>
        <dbReference type="Pfam" id="PF00171"/>
    </source>
</evidence>
<keyword evidence="7" id="KW-0812">Transmembrane</keyword>
<dbReference type="InterPro" id="IPR015590">
    <property type="entry name" value="Aldehyde_DH_dom"/>
</dbReference>
<dbReference type="PROSITE" id="PS00070">
    <property type="entry name" value="ALDEHYDE_DEHYDR_CYS"/>
    <property type="match status" value="1"/>
</dbReference>
<evidence type="ECO:0000313" key="9">
    <source>
        <dbReference type="Proteomes" id="UP000301870"/>
    </source>
</evidence>
<dbReference type="PANTHER" id="PTHR43570:SF16">
    <property type="entry name" value="ALDEHYDE DEHYDROGENASE TYPE III, ISOFORM Q"/>
    <property type="match status" value="1"/>
</dbReference>
<dbReference type="GeneID" id="111350235"/>
<feature type="transmembrane region" description="Helical" evidence="7">
    <location>
        <begin position="556"/>
        <end position="576"/>
    </location>
</feature>
<dbReference type="Gene3D" id="3.40.605.10">
    <property type="entry name" value="Aldehyde Dehydrogenase, Chain A, domain 1"/>
    <property type="match status" value="1"/>
</dbReference>
<keyword evidence="2 5" id="KW-0560">Oxidoreductase</keyword>